<dbReference type="InterPro" id="IPR053250">
    <property type="entry name" value="Glycosyltransferase_77"/>
</dbReference>
<evidence type="ECO:0000313" key="2">
    <source>
        <dbReference type="Proteomes" id="UP000237347"/>
    </source>
</evidence>
<name>A0AAW0IPD1_QUESU</name>
<dbReference type="GO" id="GO:0005794">
    <property type="term" value="C:Golgi apparatus"/>
    <property type="evidence" value="ECO:0007669"/>
    <property type="project" value="TreeGrafter"/>
</dbReference>
<comment type="caution">
    <text evidence="1">The sequence shown here is derived from an EMBL/GenBank/DDBJ whole genome shotgun (WGS) entry which is preliminary data.</text>
</comment>
<gene>
    <name evidence="1" type="primary">XEG113_0</name>
    <name evidence="1" type="ORF">CFP56_000754</name>
</gene>
<dbReference type="AlphaFoldDB" id="A0AAW0IPD1"/>
<protein>
    <submittedName>
        <fullName evidence="1">Arabinosyltransferase xeg113</fullName>
    </submittedName>
</protein>
<proteinExistence type="predicted"/>
<organism evidence="1 2">
    <name type="scientific">Quercus suber</name>
    <name type="common">Cork oak</name>
    <dbReference type="NCBI Taxonomy" id="58331"/>
    <lineage>
        <taxon>Eukaryota</taxon>
        <taxon>Viridiplantae</taxon>
        <taxon>Streptophyta</taxon>
        <taxon>Embryophyta</taxon>
        <taxon>Tracheophyta</taxon>
        <taxon>Spermatophyta</taxon>
        <taxon>Magnoliopsida</taxon>
        <taxon>eudicotyledons</taxon>
        <taxon>Gunneridae</taxon>
        <taxon>Pentapetalae</taxon>
        <taxon>rosids</taxon>
        <taxon>fabids</taxon>
        <taxon>Fagales</taxon>
        <taxon>Fagaceae</taxon>
        <taxon>Quercus</taxon>
    </lineage>
</organism>
<dbReference type="EMBL" id="PKMF04000959">
    <property type="protein sequence ID" value="KAK7816092.1"/>
    <property type="molecule type" value="Genomic_DNA"/>
</dbReference>
<dbReference type="GO" id="GO:0052325">
    <property type="term" value="P:cell wall pectin biosynthetic process"/>
    <property type="evidence" value="ECO:0007669"/>
    <property type="project" value="TreeGrafter"/>
</dbReference>
<dbReference type="Proteomes" id="UP000237347">
    <property type="component" value="Unassembled WGS sequence"/>
</dbReference>
<dbReference type="PANTHER" id="PTHR46936">
    <property type="entry name" value="ARABINOSYLTRANSFERASE XEG113"/>
    <property type="match status" value="1"/>
</dbReference>
<sequence length="66" mass="7870">MQDAFLGFSDKTREQKFRNRVKRYVGIWCCVTDHTPGHIYYDMYWDEKPGWKPKAPQTPADDHPPL</sequence>
<accession>A0AAW0IPD1</accession>
<dbReference type="PANTHER" id="PTHR46936:SF1">
    <property type="entry name" value="ARABINOSYLTRANSFERASE XEG113"/>
    <property type="match status" value="1"/>
</dbReference>
<keyword evidence="2" id="KW-1185">Reference proteome</keyword>
<reference evidence="1 2" key="1">
    <citation type="journal article" date="2018" name="Sci. Data">
        <title>The draft genome sequence of cork oak.</title>
        <authorList>
            <person name="Ramos A.M."/>
            <person name="Usie A."/>
            <person name="Barbosa P."/>
            <person name="Barros P.M."/>
            <person name="Capote T."/>
            <person name="Chaves I."/>
            <person name="Simoes F."/>
            <person name="Abreu I."/>
            <person name="Carrasquinho I."/>
            <person name="Faro C."/>
            <person name="Guimaraes J.B."/>
            <person name="Mendonca D."/>
            <person name="Nobrega F."/>
            <person name="Rodrigues L."/>
            <person name="Saibo N.J.M."/>
            <person name="Varela M.C."/>
            <person name="Egas C."/>
            <person name="Matos J."/>
            <person name="Miguel C.M."/>
            <person name="Oliveira M.M."/>
            <person name="Ricardo C.P."/>
            <person name="Goncalves S."/>
        </authorList>
    </citation>
    <scope>NUCLEOTIDE SEQUENCE [LARGE SCALE GENOMIC DNA]</scope>
    <source>
        <strain evidence="2">cv. HL8</strain>
    </source>
</reference>
<evidence type="ECO:0000313" key="1">
    <source>
        <dbReference type="EMBL" id="KAK7816092.1"/>
    </source>
</evidence>
<dbReference type="GO" id="GO:0052636">
    <property type="term" value="F:arabinosyltransferase activity"/>
    <property type="evidence" value="ECO:0007669"/>
    <property type="project" value="TreeGrafter"/>
</dbReference>